<dbReference type="InterPro" id="IPR021276">
    <property type="entry name" value="DUF2855"/>
</dbReference>
<sequence>MALASTVWIKKASLTDTHIHADTLPPLGDGEVRLKIESFSVTANNITYAVMGDMFGYWNFFPAEGDFGIVPMWGHAIVEDSRNPDVAIGERIYGYVPMGTHLDVLPGKVSFGGFTDMAAHRQPMSPVYNQYSRLNADPEHDPAKENERMLFGPLFKTGFLIESMFRREKWFGAKNLTMTSASSKTAMGLASVAKDLSLDIKRIGLTSKGNVAFVEKCGLFDQILAYEDIAQLPQEPSVSVDFAGNSQLLHDIHAVLGNQLKYSCLVGATHVEARGLGGGGEMAGPKPILFFAPDHAVASIQELGPKAFGEAVAKSWKSFLGAVDGVVAVDKRQGLDNAAKSFAETLEGRTDPQKGIIIHP</sequence>
<keyword evidence="2" id="KW-1185">Reference proteome</keyword>
<proteinExistence type="predicted"/>
<name>A0A6I4LW85_9SPHN</name>
<dbReference type="AlphaFoldDB" id="A0A6I4LW85"/>
<evidence type="ECO:0000313" key="1">
    <source>
        <dbReference type="EMBL" id="MVZ97139.1"/>
    </source>
</evidence>
<accession>A0A6I4LW85</accession>
<reference evidence="1 2" key="1">
    <citation type="submission" date="2019-01" db="EMBL/GenBank/DDBJ databases">
        <title>Sphingorhabdus lacus sp.nov., isolated from an oligotrophic freshwater lake.</title>
        <authorList>
            <person name="Park M."/>
        </authorList>
    </citation>
    <scope>NUCLEOTIDE SEQUENCE [LARGE SCALE GENOMIC DNA]</scope>
    <source>
        <strain evidence="1 2">IMCC26285</strain>
    </source>
</reference>
<protein>
    <submittedName>
        <fullName evidence="1">DUF2855 family protein</fullName>
    </submittedName>
</protein>
<gene>
    <name evidence="1" type="ORF">EUU23_05405</name>
</gene>
<dbReference type="RefSeq" id="WP_160353045.1">
    <property type="nucleotide sequence ID" value="NZ_SDWJ01000001.1"/>
</dbReference>
<comment type="caution">
    <text evidence="1">The sequence shown here is derived from an EMBL/GenBank/DDBJ whole genome shotgun (WGS) entry which is preliminary data.</text>
</comment>
<dbReference type="EMBL" id="SDWJ01000001">
    <property type="protein sequence ID" value="MVZ97139.1"/>
    <property type="molecule type" value="Genomic_DNA"/>
</dbReference>
<dbReference type="SUPFAM" id="SSF50129">
    <property type="entry name" value="GroES-like"/>
    <property type="match status" value="1"/>
</dbReference>
<dbReference type="InterPro" id="IPR011032">
    <property type="entry name" value="GroES-like_sf"/>
</dbReference>
<dbReference type="Proteomes" id="UP000471147">
    <property type="component" value="Unassembled WGS sequence"/>
</dbReference>
<dbReference type="OrthoDB" id="8953110at2"/>
<evidence type="ECO:0000313" key="2">
    <source>
        <dbReference type="Proteomes" id="UP000471147"/>
    </source>
</evidence>
<dbReference type="Pfam" id="PF11017">
    <property type="entry name" value="DUF2855"/>
    <property type="match status" value="1"/>
</dbReference>
<organism evidence="1 2">
    <name type="scientific">Sphingorhabdus profundilacus</name>
    <dbReference type="NCBI Taxonomy" id="2509718"/>
    <lineage>
        <taxon>Bacteria</taxon>
        <taxon>Pseudomonadati</taxon>
        <taxon>Pseudomonadota</taxon>
        <taxon>Alphaproteobacteria</taxon>
        <taxon>Sphingomonadales</taxon>
        <taxon>Sphingomonadaceae</taxon>
        <taxon>Sphingorhabdus</taxon>
    </lineage>
</organism>